<dbReference type="InterPro" id="IPR016162">
    <property type="entry name" value="Ald_DH_N"/>
</dbReference>
<name>A0AA39L5L5_SARSR</name>
<dbReference type="InterPro" id="IPR015590">
    <property type="entry name" value="Aldehyde_DH_dom"/>
</dbReference>
<dbReference type="PANTHER" id="PTHR43353:SF6">
    <property type="entry name" value="CYTOPLASMIC ALDEHYDE DEHYDROGENASE (EUROFUNG)"/>
    <property type="match status" value="1"/>
</dbReference>
<evidence type="ECO:0000259" key="2">
    <source>
        <dbReference type="Pfam" id="PF00171"/>
    </source>
</evidence>
<dbReference type="Gene3D" id="3.40.309.10">
    <property type="entry name" value="Aldehyde Dehydrogenase, Chain A, domain 2"/>
    <property type="match status" value="1"/>
</dbReference>
<evidence type="ECO:0000313" key="3">
    <source>
        <dbReference type="EMBL" id="KAK0384830.1"/>
    </source>
</evidence>
<comment type="caution">
    <text evidence="3">The sequence shown here is derived from an EMBL/GenBank/DDBJ whole genome shotgun (WGS) entry which is preliminary data.</text>
</comment>
<dbReference type="SUPFAM" id="SSF53720">
    <property type="entry name" value="ALDH-like"/>
    <property type="match status" value="1"/>
</dbReference>
<organism evidence="3 4">
    <name type="scientific">Sarocladium strictum</name>
    <name type="common">Black bundle disease fungus</name>
    <name type="synonym">Acremonium strictum</name>
    <dbReference type="NCBI Taxonomy" id="5046"/>
    <lineage>
        <taxon>Eukaryota</taxon>
        <taxon>Fungi</taxon>
        <taxon>Dikarya</taxon>
        <taxon>Ascomycota</taxon>
        <taxon>Pezizomycotina</taxon>
        <taxon>Sordariomycetes</taxon>
        <taxon>Hypocreomycetidae</taxon>
        <taxon>Hypocreales</taxon>
        <taxon>Sarocladiaceae</taxon>
        <taxon>Sarocladium</taxon>
    </lineage>
</organism>
<dbReference type="CDD" id="cd07105">
    <property type="entry name" value="ALDH_SaliADH"/>
    <property type="match status" value="1"/>
</dbReference>
<dbReference type="InterPro" id="IPR016161">
    <property type="entry name" value="Ald_DH/histidinol_DH"/>
</dbReference>
<dbReference type="InterPro" id="IPR016163">
    <property type="entry name" value="Ald_DH_C"/>
</dbReference>
<dbReference type="Pfam" id="PF00171">
    <property type="entry name" value="Aldedh"/>
    <property type="match status" value="1"/>
</dbReference>
<keyword evidence="4" id="KW-1185">Reference proteome</keyword>
<dbReference type="GO" id="GO:0009450">
    <property type="term" value="P:gamma-aminobutyric acid catabolic process"/>
    <property type="evidence" value="ECO:0007669"/>
    <property type="project" value="TreeGrafter"/>
</dbReference>
<dbReference type="InterPro" id="IPR050740">
    <property type="entry name" value="Aldehyde_DH_Superfamily"/>
</dbReference>
<reference evidence="3" key="1">
    <citation type="submission" date="2022-10" db="EMBL/GenBank/DDBJ databases">
        <title>Determination and structural analysis of whole genome sequence of Sarocladium strictum F4-1.</title>
        <authorList>
            <person name="Hu L."/>
            <person name="Jiang Y."/>
        </authorList>
    </citation>
    <scope>NUCLEOTIDE SEQUENCE</scope>
    <source>
        <strain evidence="3">F4-1</strain>
    </source>
</reference>
<proteinExistence type="predicted"/>
<feature type="domain" description="Aldehyde dehydrogenase" evidence="2">
    <location>
        <begin position="19"/>
        <end position="474"/>
    </location>
</feature>
<dbReference type="EMBL" id="JAPDFR010000007">
    <property type="protein sequence ID" value="KAK0384830.1"/>
    <property type="molecule type" value="Genomic_DNA"/>
</dbReference>
<dbReference type="Proteomes" id="UP001175261">
    <property type="component" value="Unassembled WGS sequence"/>
</dbReference>
<accession>A0AA39L5L5</accession>
<protein>
    <recommendedName>
        <fullName evidence="2">Aldehyde dehydrogenase domain-containing protein</fullName>
    </recommendedName>
</protein>
<dbReference type="Gene3D" id="3.40.605.10">
    <property type="entry name" value="Aldehyde Dehydrogenase, Chain A, domain 1"/>
    <property type="match status" value="1"/>
</dbReference>
<keyword evidence="1" id="KW-0560">Oxidoreductase</keyword>
<evidence type="ECO:0000256" key="1">
    <source>
        <dbReference type="ARBA" id="ARBA00023002"/>
    </source>
</evidence>
<sequence length="478" mass="50903">MTSFTVPAVINGAYTVPDQTFDVVCPGTGEKVHQCALSDAATAVRAVEAAAEAFPAWSRSPLGDRRRIFLEAARLMGEEKEKFFEAMSQEISAPGPWAQFNVQTTVSIIEGVVGVLGCLAGEVTTLQDPGSSGMILYEPYGVALAIAPWNAPAILGARSFLFPIAAGNTVVFKGSELSPRVHFLLVDIMHRAGLPRGVLNFVVTTPQHAPAVTEALIAHPATRKVNFTGSTNVGRIISRLAGHHLKPVVMELGGKASAVVCEDADLDLAAAQCALGAFLFSGQICMSTERVLVHASVGEAFEEKFVAAVRAQEEQMGVYPVVINDASLEKNTALLEDAVSKGAVLLNGSVDGKVQQAAGPRRMLRAIVKDVTPEMKLYKTESFGPSVSLIRFSSEDEAISIANNTEYGLSSAVFTRDLATGLRLARSIEAGAVHINSMTVHDEPALPHGGFKASGWGRFNGVYGLREWVQTKSVTWKV</sequence>
<dbReference type="GO" id="GO:0004777">
    <property type="term" value="F:succinate-semialdehyde dehydrogenase (NAD+) activity"/>
    <property type="evidence" value="ECO:0007669"/>
    <property type="project" value="TreeGrafter"/>
</dbReference>
<gene>
    <name evidence="3" type="ORF">NLU13_7308</name>
</gene>
<evidence type="ECO:0000313" key="4">
    <source>
        <dbReference type="Proteomes" id="UP001175261"/>
    </source>
</evidence>
<dbReference type="AlphaFoldDB" id="A0AA39L5L5"/>
<dbReference type="PANTHER" id="PTHR43353">
    <property type="entry name" value="SUCCINATE-SEMIALDEHYDE DEHYDROGENASE, MITOCHONDRIAL"/>
    <property type="match status" value="1"/>
</dbReference>